<protein>
    <submittedName>
        <fullName evidence="1">LmbE family N-acetylglucosaminyl deacetylase</fullName>
    </submittedName>
</protein>
<organism evidence="1 2">
    <name type="scientific">Allosediminivita pacifica</name>
    <dbReference type="NCBI Taxonomy" id="1267769"/>
    <lineage>
        <taxon>Bacteria</taxon>
        <taxon>Pseudomonadati</taxon>
        <taxon>Pseudomonadota</taxon>
        <taxon>Alphaproteobacteria</taxon>
        <taxon>Rhodobacterales</taxon>
        <taxon>Paracoccaceae</taxon>
        <taxon>Allosediminivita</taxon>
    </lineage>
</organism>
<dbReference type="InterPro" id="IPR003737">
    <property type="entry name" value="GlcNAc_PI_deacetylase-related"/>
</dbReference>
<gene>
    <name evidence="1" type="ORF">C8N44_1555</name>
</gene>
<dbReference type="EMBL" id="QBKN01000055">
    <property type="protein sequence ID" value="PTX36745.1"/>
    <property type="molecule type" value="Genomic_DNA"/>
</dbReference>
<reference evidence="1 2" key="1">
    <citation type="submission" date="2018-04" db="EMBL/GenBank/DDBJ databases">
        <title>Genomic Encyclopedia of Archaeal and Bacterial Type Strains, Phase II (KMG-II): from individual species to whole genera.</title>
        <authorList>
            <person name="Goeker M."/>
        </authorList>
    </citation>
    <scope>NUCLEOTIDE SEQUENCE [LARGE SCALE GENOMIC DNA]</scope>
    <source>
        <strain evidence="1 2">DSM 29329</strain>
    </source>
</reference>
<dbReference type="PANTHER" id="PTHR12993">
    <property type="entry name" value="N-ACETYLGLUCOSAMINYL-PHOSPHATIDYLINOSITOL DE-N-ACETYLASE-RELATED"/>
    <property type="match status" value="1"/>
</dbReference>
<sequence length="245" mass="26433">MVTPLARGRLLRLAASAPWATVEDIAGPQGGLLVVSPHPDDESLAMGSLLASIRAAGRPVVLALLTDGGGSHSSPRLGRSGLVRLRQRELREALRRLGGAEEIIVLGHPDQMAPQEPTSSEIAQLSRAVTAHGITRVLTCWRGDPHVDHHAGSLWTERLCHALALPPAAEAPVWGRFTDTPPAPGQHLVRFERKELLAVKRQAISAHRSQMTALIPDDPEGFVMSSDTRAHFSEHPELYLLRAAP</sequence>
<dbReference type="Proteomes" id="UP000244069">
    <property type="component" value="Unassembled WGS sequence"/>
</dbReference>
<accession>A0A2T5ZYX0</accession>
<dbReference type="AlphaFoldDB" id="A0A2T5ZYX0"/>
<dbReference type="PANTHER" id="PTHR12993:SF29">
    <property type="entry name" value="BLR3841 PROTEIN"/>
    <property type="match status" value="1"/>
</dbReference>
<proteinExistence type="predicted"/>
<dbReference type="SUPFAM" id="SSF102588">
    <property type="entry name" value="LmbE-like"/>
    <property type="match status" value="1"/>
</dbReference>
<dbReference type="GO" id="GO:0016811">
    <property type="term" value="F:hydrolase activity, acting on carbon-nitrogen (but not peptide) bonds, in linear amides"/>
    <property type="evidence" value="ECO:0007669"/>
    <property type="project" value="TreeGrafter"/>
</dbReference>
<keyword evidence="2" id="KW-1185">Reference proteome</keyword>
<dbReference type="Gene3D" id="3.40.50.10320">
    <property type="entry name" value="LmbE-like"/>
    <property type="match status" value="1"/>
</dbReference>
<dbReference type="Pfam" id="PF02585">
    <property type="entry name" value="PIG-L"/>
    <property type="match status" value="1"/>
</dbReference>
<comment type="caution">
    <text evidence="1">The sequence shown here is derived from an EMBL/GenBank/DDBJ whole genome shotgun (WGS) entry which is preliminary data.</text>
</comment>
<dbReference type="InterPro" id="IPR024078">
    <property type="entry name" value="LmbE-like_dom_sf"/>
</dbReference>
<evidence type="ECO:0000313" key="1">
    <source>
        <dbReference type="EMBL" id="PTX36745.1"/>
    </source>
</evidence>
<evidence type="ECO:0000313" key="2">
    <source>
        <dbReference type="Proteomes" id="UP000244069"/>
    </source>
</evidence>
<name>A0A2T5ZYX0_9RHOB</name>